<dbReference type="Proteomes" id="UP000075260">
    <property type="component" value="Unassembled WGS sequence"/>
</dbReference>
<sequence>MDSKRKQAGRTVLPFAVAAALAAAATAGQGCGDNRLPPRDLPRADEQRPLPRWYPEKAWSEQGGESQVYIEGKIVFETNKAVIRPGSEKTLQTLLQFLQEHPEVTRLRIEGHTDAQASEEHNEDLSAKRALAVANWLVDGKVDNLRLIAVGFGESRPLGPNEIAAGRSENRRVEFHVAEVNGRPFLGQDPYAGGRALEVLSLEERKLRAQQAAQPKAPPLRRGFVATGDEIRPVQVKPRGQSAPEGEAPAPSAPAKDGAPAKPADGG</sequence>
<dbReference type="InterPro" id="IPR006664">
    <property type="entry name" value="OMP_bac"/>
</dbReference>
<evidence type="ECO:0000256" key="2">
    <source>
        <dbReference type="ARBA" id="ARBA00023136"/>
    </source>
</evidence>
<dbReference type="PROSITE" id="PS51257">
    <property type="entry name" value="PROKAR_LIPOPROTEIN"/>
    <property type="match status" value="1"/>
</dbReference>
<feature type="region of interest" description="Disordered" evidence="5">
    <location>
        <begin position="210"/>
        <end position="267"/>
    </location>
</feature>
<dbReference type="PANTHER" id="PTHR30329:SF21">
    <property type="entry name" value="LIPOPROTEIN YIAD-RELATED"/>
    <property type="match status" value="1"/>
</dbReference>
<evidence type="ECO:0000313" key="8">
    <source>
        <dbReference type="EMBL" id="KYF61646.1"/>
    </source>
</evidence>
<comment type="caution">
    <text evidence="8">The sequence shown here is derived from an EMBL/GenBank/DDBJ whole genome shotgun (WGS) entry which is preliminary data.</text>
</comment>
<organism evidence="8 9">
    <name type="scientific">Sorangium cellulosum</name>
    <name type="common">Polyangium cellulosum</name>
    <dbReference type="NCBI Taxonomy" id="56"/>
    <lineage>
        <taxon>Bacteria</taxon>
        <taxon>Pseudomonadati</taxon>
        <taxon>Myxococcota</taxon>
        <taxon>Polyangia</taxon>
        <taxon>Polyangiales</taxon>
        <taxon>Polyangiaceae</taxon>
        <taxon>Sorangium</taxon>
    </lineage>
</organism>
<dbReference type="PANTHER" id="PTHR30329">
    <property type="entry name" value="STATOR ELEMENT OF FLAGELLAR MOTOR COMPLEX"/>
    <property type="match status" value="1"/>
</dbReference>
<dbReference type="Pfam" id="PF00691">
    <property type="entry name" value="OmpA"/>
    <property type="match status" value="1"/>
</dbReference>
<dbReference type="InterPro" id="IPR036737">
    <property type="entry name" value="OmpA-like_sf"/>
</dbReference>
<dbReference type="RefSeq" id="WP_061612993.1">
    <property type="nucleotide sequence ID" value="NZ_JEMA01001165.1"/>
</dbReference>
<gene>
    <name evidence="8" type="ORF">BE15_32850</name>
</gene>
<feature type="signal peptide" evidence="6">
    <location>
        <begin position="1"/>
        <end position="27"/>
    </location>
</feature>
<feature type="chain" id="PRO_5007566418" description="OmpA-like domain-containing protein" evidence="6">
    <location>
        <begin position="28"/>
        <end position="267"/>
    </location>
</feature>
<dbReference type="CDD" id="cd07185">
    <property type="entry name" value="OmpA_C-like"/>
    <property type="match status" value="1"/>
</dbReference>
<dbReference type="PROSITE" id="PS51123">
    <property type="entry name" value="OMPA_2"/>
    <property type="match status" value="1"/>
</dbReference>
<dbReference type="GO" id="GO:0009279">
    <property type="term" value="C:cell outer membrane"/>
    <property type="evidence" value="ECO:0007669"/>
    <property type="project" value="UniProtKB-SubCell"/>
</dbReference>
<name>A0A150Q1L1_SORCE</name>
<feature type="compositionally biased region" description="Basic and acidic residues" evidence="5">
    <location>
        <begin position="36"/>
        <end position="57"/>
    </location>
</feature>
<evidence type="ECO:0000256" key="4">
    <source>
        <dbReference type="PROSITE-ProRule" id="PRU00473"/>
    </source>
</evidence>
<evidence type="ECO:0000256" key="3">
    <source>
        <dbReference type="ARBA" id="ARBA00023237"/>
    </source>
</evidence>
<keyword evidence="2 4" id="KW-0472">Membrane</keyword>
<dbReference type="AlphaFoldDB" id="A0A150Q1L1"/>
<proteinExistence type="predicted"/>
<dbReference type="PRINTS" id="PR01021">
    <property type="entry name" value="OMPADOMAIN"/>
</dbReference>
<feature type="region of interest" description="Disordered" evidence="5">
    <location>
        <begin position="26"/>
        <end position="57"/>
    </location>
</feature>
<dbReference type="EMBL" id="JEMA01001165">
    <property type="protein sequence ID" value="KYF61646.1"/>
    <property type="molecule type" value="Genomic_DNA"/>
</dbReference>
<feature type="compositionally biased region" description="Low complexity" evidence="5">
    <location>
        <begin position="242"/>
        <end position="267"/>
    </location>
</feature>
<dbReference type="OrthoDB" id="9805566at2"/>
<feature type="domain" description="OmpA-like" evidence="7">
    <location>
        <begin position="63"/>
        <end position="181"/>
    </location>
</feature>
<keyword evidence="3" id="KW-0998">Cell outer membrane</keyword>
<comment type="subcellular location">
    <subcellularLocation>
        <location evidence="1">Cell outer membrane</location>
    </subcellularLocation>
</comment>
<reference evidence="8 9" key="1">
    <citation type="submission" date="2014-02" db="EMBL/GenBank/DDBJ databases">
        <title>The small core and large imbalanced accessory genome model reveals a collaborative survival strategy of Sorangium cellulosum strains in nature.</title>
        <authorList>
            <person name="Han K."/>
            <person name="Peng R."/>
            <person name="Blom J."/>
            <person name="Li Y.-Z."/>
        </authorList>
    </citation>
    <scope>NUCLEOTIDE SEQUENCE [LARGE SCALE GENOMIC DNA]</scope>
    <source>
        <strain evidence="8 9">So0008-312</strain>
    </source>
</reference>
<protein>
    <recommendedName>
        <fullName evidence="7">OmpA-like domain-containing protein</fullName>
    </recommendedName>
</protein>
<keyword evidence="6" id="KW-0732">Signal</keyword>
<dbReference type="Gene3D" id="3.30.1330.60">
    <property type="entry name" value="OmpA-like domain"/>
    <property type="match status" value="1"/>
</dbReference>
<evidence type="ECO:0000313" key="9">
    <source>
        <dbReference type="Proteomes" id="UP000075260"/>
    </source>
</evidence>
<dbReference type="SUPFAM" id="SSF103088">
    <property type="entry name" value="OmpA-like"/>
    <property type="match status" value="1"/>
</dbReference>
<accession>A0A150Q1L1</accession>
<evidence type="ECO:0000256" key="1">
    <source>
        <dbReference type="ARBA" id="ARBA00004442"/>
    </source>
</evidence>
<evidence type="ECO:0000259" key="7">
    <source>
        <dbReference type="PROSITE" id="PS51123"/>
    </source>
</evidence>
<dbReference type="InterPro" id="IPR050330">
    <property type="entry name" value="Bact_OuterMem_StrucFunc"/>
</dbReference>
<dbReference type="InterPro" id="IPR006665">
    <property type="entry name" value="OmpA-like"/>
</dbReference>
<evidence type="ECO:0000256" key="5">
    <source>
        <dbReference type="SAM" id="MobiDB-lite"/>
    </source>
</evidence>
<evidence type="ECO:0000256" key="6">
    <source>
        <dbReference type="SAM" id="SignalP"/>
    </source>
</evidence>